<evidence type="ECO:0000313" key="1">
    <source>
        <dbReference type="Ensembl" id="ENSNNAP00000008272.1"/>
    </source>
</evidence>
<evidence type="ECO:0000313" key="2">
    <source>
        <dbReference type="Proteomes" id="UP000694559"/>
    </source>
</evidence>
<organism evidence="1 2">
    <name type="scientific">Naja naja</name>
    <name type="common">Indian cobra</name>
    <dbReference type="NCBI Taxonomy" id="35670"/>
    <lineage>
        <taxon>Eukaryota</taxon>
        <taxon>Metazoa</taxon>
        <taxon>Chordata</taxon>
        <taxon>Craniata</taxon>
        <taxon>Vertebrata</taxon>
        <taxon>Euteleostomi</taxon>
        <taxon>Lepidosauria</taxon>
        <taxon>Squamata</taxon>
        <taxon>Bifurcata</taxon>
        <taxon>Unidentata</taxon>
        <taxon>Episquamata</taxon>
        <taxon>Toxicofera</taxon>
        <taxon>Serpentes</taxon>
        <taxon>Colubroidea</taxon>
        <taxon>Elapidae</taxon>
        <taxon>Elapinae</taxon>
        <taxon>Naja</taxon>
    </lineage>
</organism>
<name>A0A8C6VTG8_NAJNA</name>
<reference evidence="1" key="1">
    <citation type="submission" date="2025-08" db="UniProtKB">
        <authorList>
            <consortium name="Ensembl"/>
        </authorList>
    </citation>
    <scope>IDENTIFICATION</scope>
</reference>
<proteinExistence type="predicted"/>
<sequence length="69" mass="7796">MNRIEDTLLNPRHKLLRNYSYDKANLVSAIDAVKYWQGVFEANNIPEAQTSSEYIVSHVLGAKTVKCNG</sequence>
<accession>A0A8C6VTG8</accession>
<protein>
    <submittedName>
        <fullName evidence="1">Uncharacterized protein</fullName>
    </submittedName>
</protein>
<dbReference type="AlphaFoldDB" id="A0A8C6VTG8"/>
<dbReference type="Proteomes" id="UP000694559">
    <property type="component" value="Unplaced"/>
</dbReference>
<reference evidence="1" key="2">
    <citation type="submission" date="2025-09" db="UniProtKB">
        <authorList>
            <consortium name="Ensembl"/>
        </authorList>
    </citation>
    <scope>IDENTIFICATION</scope>
</reference>
<keyword evidence="2" id="KW-1185">Reference proteome</keyword>
<dbReference type="OrthoDB" id="9375220at2759"/>
<dbReference type="Ensembl" id="ENSNNAT00000008673.1">
    <property type="protein sequence ID" value="ENSNNAP00000008272.1"/>
    <property type="gene ID" value="ENSNNAG00000005553.1"/>
</dbReference>